<evidence type="ECO:0000256" key="1">
    <source>
        <dbReference type="ARBA" id="ARBA00009624"/>
    </source>
</evidence>
<dbReference type="Pfam" id="PF01459">
    <property type="entry name" value="Porin_3"/>
    <property type="match status" value="1"/>
</dbReference>
<proteinExistence type="inferred from homology"/>
<dbReference type="CDD" id="cd07306">
    <property type="entry name" value="Porin3_VDAC"/>
    <property type="match status" value="1"/>
</dbReference>
<sequence>MSGEGYTMYCDVSRVGLGSCLPVGPTTQPFSCSSCAITSSLATKGGLSAGDVATQHKFKNGSLDVKLDTESNILTTLSVMDFLSSTKVIAFLKLPDYNSGKLEIQYLHEHAGITAAVGFNKSPAVDLWATIGTPSIAFGAETTYAKVSSEFAKYNAGLFSFTLFSADKGNSIKVSYLHHLDLLNRVTVAGEISRRFSTNDNTLTILKAKLNNHGNLSALVQHELKPKSLLTISGAFDAKDLQKNPKLLSKALIG</sequence>
<organism evidence="2 3">
    <name type="scientific">Hevea brasiliensis</name>
    <name type="common">Para rubber tree</name>
    <name type="synonym">Siphonia brasiliensis</name>
    <dbReference type="NCBI Taxonomy" id="3981"/>
    <lineage>
        <taxon>Eukaryota</taxon>
        <taxon>Viridiplantae</taxon>
        <taxon>Streptophyta</taxon>
        <taxon>Embryophyta</taxon>
        <taxon>Tracheophyta</taxon>
        <taxon>Spermatophyta</taxon>
        <taxon>Magnoliopsida</taxon>
        <taxon>eudicotyledons</taxon>
        <taxon>Gunneridae</taxon>
        <taxon>Pentapetalae</taxon>
        <taxon>rosids</taxon>
        <taxon>fabids</taxon>
        <taxon>Malpighiales</taxon>
        <taxon>Euphorbiaceae</taxon>
        <taxon>Crotonoideae</taxon>
        <taxon>Micrandreae</taxon>
        <taxon>Hevea</taxon>
    </lineage>
</organism>
<name>A0ABQ9LG72_HEVBR</name>
<protein>
    <submittedName>
        <fullName evidence="2">Uncharacterized protein</fullName>
    </submittedName>
</protein>
<comment type="caution">
    <text evidence="2">The sequence shown here is derived from an EMBL/GenBank/DDBJ whole genome shotgun (WGS) entry which is preliminary data.</text>
</comment>
<gene>
    <name evidence="2" type="ORF">P3X46_021105</name>
</gene>
<dbReference type="PANTHER" id="PTHR11743:SF61">
    <property type="entry name" value="MITOCHONDRIAL OUTER MEMBRANE PROTEIN PORIN 2-LIKE"/>
    <property type="match status" value="1"/>
</dbReference>
<reference evidence="2 3" key="1">
    <citation type="journal article" date="2023" name="Plant Biotechnol. J.">
        <title>Chromosome-level wild Hevea brasiliensis genome provides new tools for genomic-assisted breeding and valuable loci to elevate rubber yield.</title>
        <authorList>
            <person name="Cheng H."/>
            <person name="Song X."/>
            <person name="Hu Y."/>
            <person name="Wu T."/>
            <person name="Yang Q."/>
            <person name="An Z."/>
            <person name="Feng S."/>
            <person name="Deng Z."/>
            <person name="Wu W."/>
            <person name="Zeng X."/>
            <person name="Tu M."/>
            <person name="Wang X."/>
            <person name="Huang H."/>
        </authorList>
    </citation>
    <scope>NUCLEOTIDE SEQUENCE [LARGE SCALE GENOMIC DNA]</scope>
    <source>
        <strain evidence="2">MT/VB/25A 57/8</strain>
    </source>
</reference>
<comment type="similarity">
    <text evidence="1">Belongs to the eukaryotic mitochondrial porin (TC 1.B.8.1) family.</text>
</comment>
<dbReference type="InterPro" id="IPR027246">
    <property type="entry name" value="Porin_Euk/Tom40"/>
</dbReference>
<dbReference type="Gene3D" id="2.40.160.10">
    <property type="entry name" value="Porin"/>
    <property type="match status" value="1"/>
</dbReference>
<evidence type="ECO:0000313" key="2">
    <source>
        <dbReference type="EMBL" id="KAJ9166333.1"/>
    </source>
</evidence>
<keyword evidence="3" id="KW-1185">Reference proteome</keyword>
<dbReference type="PANTHER" id="PTHR11743">
    <property type="entry name" value="VOLTAGE-DEPENDENT ANION-SELECTIVE CHANNEL"/>
    <property type="match status" value="1"/>
</dbReference>
<evidence type="ECO:0000313" key="3">
    <source>
        <dbReference type="Proteomes" id="UP001174677"/>
    </source>
</evidence>
<dbReference type="InterPro" id="IPR001925">
    <property type="entry name" value="Porin_Euk"/>
</dbReference>
<dbReference type="InterPro" id="IPR023614">
    <property type="entry name" value="Porin_dom_sf"/>
</dbReference>
<accession>A0ABQ9LG72</accession>
<dbReference type="Proteomes" id="UP001174677">
    <property type="component" value="Chromosome 12"/>
</dbReference>
<dbReference type="EMBL" id="JARPOI010000012">
    <property type="protein sequence ID" value="KAJ9166333.1"/>
    <property type="molecule type" value="Genomic_DNA"/>
</dbReference>